<sequence length="304" mass="33709">MIFVRGFEEHDAAQVSALFNRVYGEDYFYPEIYLPSVICQHNRTRRWQSVVALQGGHIVGHALLWRSSEDERRAELAMIVVDPQARGQGIATRLGRHLCDLARRQHMAVLTIKMVASHVWTQRLGAALGFQATGLLLDYVDSPICHPARETAILGVLPLQALPLPLMDMPGDQPPWIAPLIEQFGAVSAGFVGDRAALTKIAVQDDRLDLIIECANHLSIIEASRLSSTRMTHVWVRMDANLPMALSVLHQAGYADMGLALGPGRHWYWLLQRGFSGRPLQLHSPTARALLASVKQQALHAEAC</sequence>
<dbReference type="InterPro" id="IPR000182">
    <property type="entry name" value="GNAT_dom"/>
</dbReference>
<feature type="domain" description="N-acetyltransferase" evidence="3">
    <location>
        <begin position="2"/>
        <end position="160"/>
    </location>
</feature>
<evidence type="ECO:0000256" key="1">
    <source>
        <dbReference type="ARBA" id="ARBA00022679"/>
    </source>
</evidence>
<dbReference type="PROSITE" id="PS51186">
    <property type="entry name" value="GNAT"/>
    <property type="match status" value="1"/>
</dbReference>
<dbReference type="Proteomes" id="UP001183127">
    <property type="component" value="Chromosome"/>
</dbReference>
<keyword evidence="1 4" id="KW-0808">Transferase</keyword>
<keyword evidence="5" id="KW-1185">Reference proteome</keyword>
<dbReference type="RefSeq" id="WP_011531998.1">
    <property type="nucleotide sequence ID" value="NZ_CP132921.1"/>
</dbReference>
<protein>
    <submittedName>
        <fullName evidence="4">GNAT family N-acetyltransferase</fullName>
        <ecNumber evidence="4">2.3.1.-</ecNumber>
    </submittedName>
</protein>
<accession>A0ABY9QP88</accession>
<proteinExistence type="predicted"/>
<dbReference type="Gene3D" id="3.40.630.30">
    <property type="match status" value="1"/>
</dbReference>
<evidence type="ECO:0000313" key="4">
    <source>
        <dbReference type="EMBL" id="WMW05599.1"/>
    </source>
</evidence>
<name>A0ABY9QP88_9PSED</name>
<dbReference type="EMBL" id="CP132921">
    <property type="protein sequence ID" value="WMW05599.1"/>
    <property type="molecule type" value="Genomic_DNA"/>
</dbReference>
<organism evidence="4 5">
    <name type="scientific">Pseudomonas entomophila</name>
    <dbReference type="NCBI Taxonomy" id="312306"/>
    <lineage>
        <taxon>Bacteria</taxon>
        <taxon>Pseudomonadati</taxon>
        <taxon>Pseudomonadota</taxon>
        <taxon>Gammaproteobacteria</taxon>
        <taxon>Pseudomonadales</taxon>
        <taxon>Pseudomonadaceae</taxon>
        <taxon>Pseudomonas</taxon>
    </lineage>
</organism>
<dbReference type="GO" id="GO:0016746">
    <property type="term" value="F:acyltransferase activity"/>
    <property type="evidence" value="ECO:0007669"/>
    <property type="project" value="UniProtKB-KW"/>
</dbReference>
<evidence type="ECO:0000256" key="2">
    <source>
        <dbReference type="ARBA" id="ARBA00023315"/>
    </source>
</evidence>
<reference evidence="4 5" key="1">
    <citation type="submission" date="2023-08" db="EMBL/GenBank/DDBJ databases">
        <title>Complete Genome Sequence of Pseudomonas entomophila TVIN A01.</title>
        <authorList>
            <person name="Shelke T."/>
            <person name="Mahar N.S."/>
            <person name="Gupta I."/>
            <person name="Gupta V."/>
        </authorList>
    </citation>
    <scope>NUCLEOTIDE SEQUENCE [LARGE SCALE GENOMIC DNA]</scope>
    <source>
        <strain evidence="4 5">TVIN-A01</strain>
    </source>
</reference>
<dbReference type="Pfam" id="PF00583">
    <property type="entry name" value="Acetyltransf_1"/>
    <property type="match status" value="1"/>
</dbReference>
<dbReference type="GeneID" id="32803951"/>
<dbReference type="InterPro" id="IPR016181">
    <property type="entry name" value="Acyl_CoA_acyltransferase"/>
</dbReference>
<evidence type="ECO:0000259" key="3">
    <source>
        <dbReference type="PROSITE" id="PS51186"/>
    </source>
</evidence>
<dbReference type="SUPFAM" id="SSF55729">
    <property type="entry name" value="Acyl-CoA N-acyltransferases (Nat)"/>
    <property type="match status" value="1"/>
</dbReference>
<keyword evidence="2 4" id="KW-0012">Acyltransferase</keyword>
<dbReference type="EC" id="2.3.1.-" evidence="4"/>
<gene>
    <name evidence="4" type="ORF">RAH46_25310</name>
</gene>
<dbReference type="InterPro" id="IPR050832">
    <property type="entry name" value="Bact_Acetyltransf"/>
</dbReference>
<dbReference type="PANTHER" id="PTHR43877">
    <property type="entry name" value="AMINOALKYLPHOSPHONATE N-ACETYLTRANSFERASE-RELATED-RELATED"/>
    <property type="match status" value="1"/>
</dbReference>
<evidence type="ECO:0000313" key="5">
    <source>
        <dbReference type="Proteomes" id="UP001183127"/>
    </source>
</evidence>
<dbReference type="CDD" id="cd04301">
    <property type="entry name" value="NAT_SF"/>
    <property type="match status" value="1"/>
</dbReference>